<protein>
    <submittedName>
        <fullName evidence="1">Uncharacterized protein</fullName>
    </submittedName>
</protein>
<reference evidence="1 2" key="1">
    <citation type="submission" date="2018-08" db="EMBL/GenBank/DDBJ databases">
        <title>Recombination of ecologically and evolutionarily significant loci maintains genetic cohesion in the Pseudomonas syringae species complex.</title>
        <authorList>
            <person name="Dillon M."/>
            <person name="Thakur S."/>
            <person name="Almeida R.N.D."/>
            <person name="Weir B.S."/>
            <person name="Guttman D.S."/>
        </authorList>
    </citation>
    <scope>NUCLEOTIDE SEQUENCE [LARGE SCALE GENOMIC DNA]</scope>
    <source>
        <strain evidence="1 2">ICMP 5931</strain>
    </source>
</reference>
<dbReference type="RefSeq" id="WP_183144370.1">
    <property type="nucleotide sequence ID" value="NZ_RBRS01000229.1"/>
</dbReference>
<dbReference type="EMBL" id="RBRS01000229">
    <property type="protein sequence ID" value="RMR16843.1"/>
    <property type="molecule type" value="Genomic_DNA"/>
</dbReference>
<accession>A0A3M4SPJ5</accession>
<evidence type="ECO:0000313" key="2">
    <source>
        <dbReference type="Proteomes" id="UP000271097"/>
    </source>
</evidence>
<dbReference type="AlphaFoldDB" id="A0A3M4SPJ5"/>
<organism evidence="1 2">
    <name type="scientific">Pseudomonas amygdali pv. ulmi</name>
    <dbReference type="NCBI Taxonomy" id="251720"/>
    <lineage>
        <taxon>Bacteria</taxon>
        <taxon>Pseudomonadati</taxon>
        <taxon>Pseudomonadota</taxon>
        <taxon>Gammaproteobacteria</taxon>
        <taxon>Pseudomonadales</taxon>
        <taxon>Pseudomonadaceae</taxon>
        <taxon>Pseudomonas</taxon>
        <taxon>Pseudomonas amygdali</taxon>
    </lineage>
</organism>
<dbReference type="Pfam" id="PF19475">
    <property type="entry name" value="DUF6012"/>
    <property type="match status" value="1"/>
</dbReference>
<gene>
    <name evidence="1" type="ORF">ALP90_200106</name>
</gene>
<dbReference type="Proteomes" id="UP000271097">
    <property type="component" value="Unassembled WGS sequence"/>
</dbReference>
<name>A0A3M4SPJ5_PSEA0</name>
<evidence type="ECO:0000313" key="1">
    <source>
        <dbReference type="EMBL" id="RMR16843.1"/>
    </source>
</evidence>
<dbReference type="InterPro" id="IPR046054">
    <property type="entry name" value="DUF6012"/>
</dbReference>
<comment type="caution">
    <text evidence="1">The sequence shown here is derived from an EMBL/GenBank/DDBJ whole genome shotgun (WGS) entry which is preliminary data.</text>
</comment>
<proteinExistence type="predicted"/>
<sequence>MLIHLIPNILADRSNVPCSLVDVTSPELGLNLIGGKELTARRPYPNKNYLVACRKIGQKAVNGFLVETQVPLREFTVVTRWAVAARHIAKHSVRYIITDEEFDTVTEEMMLWSATHPSQGEYKSRYPIGFTYGSPLESQPRMEAFKRIKRVGEFTDELDKHGAVIERSELFRLPTVERDRLSISFFGDRMPAIESAFR</sequence>